<keyword evidence="2" id="KW-1185">Reference proteome</keyword>
<accession>A0A8J7IM96</accession>
<protein>
    <submittedName>
        <fullName evidence="1">Twin-arginine translocation pathway signal protein</fullName>
    </submittedName>
</protein>
<reference evidence="1" key="1">
    <citation type="submission" date="2020-10" db="EMBL/GenBank/DDBJ databases">
        <title>Paenihalocynthiibacter styelae gen. nov., sp. nov., isolated from stalked sea squirt Styela clava.</title>
        <authorList>
            <person name="Kim Y.-O."/>
            <person name="Yoon J.-H."/>
        </authorList>
    </citation>
    <scope>NUCLEOTIDE SEQUENCE</scope>
    <source>
        <strain evidence="1">MYP1-1</strain>
    </source>
</reference>
<sequence length="378" mass="41385">MNRRNFLKISGGGVILAAGGAGLFAATRTPNDALKPWELVGSYDDPRKNALSHAILAPNPHNRQPWIISLDGDDGLTLHFDTEKQLPHTDPFDRQLTIGLGCFLELMRMAANADGYDVDVTLFPEGENMEGLDNRPIARATFAEGTAVRDPLFDHMLSRRSNKEPYDTSRTIPPETLARILTVARQTQIGGSIDTDDITYWRQLTTQALTIEIETPHTFKESVDLMRIGKAEINANPDGIDFSGALFETLAITGVMTREALLDTSSTGFAEGMKAVLANTKSAMGHLWMVTQTNTRRDQIAAGADWLRVNLACTAEGLGFQPLSQALQEYPEMAELYGETHERLASEGGTVQMLSRIGYGPEIAVSPRWPIEAKIGTA</sequence>
<gene>
    <name evidence="1" type="ORF">H1D41_05925</name>
</gene>
<dbReference type="GO" id="GO:0016491">
    <property type="term" value="F:oxidoreductase activity"/>
    <property type="evidence" value="ECO:0007669"/>
    <property type="project" value="InterPro"/>
</dbReference>
<organism evidence="1 2">
    <name type="scientific">Halocynthiibacter styelae</name>
    <dbReference type="NCBI Taxonomy" id="2761955"/>
    <lineage>
        <taxon>Bacteria</taxon>
        <taxon>Pseudomonadati</taxon>
        <taxon>Pseudomonadota</taxon>
        <taxon>Alphaproteobacteria</taxon>
        <taxon>Rhodobacterales</taxon>
        <taxon>Paracoccaceae</taxon>
        <taxon>Halocynthiibacter</taxon>
    </lineage>
</organism>
<dbReference type="Proteomes" id="UP000640583">
    <property type="component" value="Unassembled WGS sequence"/>
</dbReference>
<dbReference type="InterPro" id="IPR000415">
    <property type="entry name" value="Nitroreductase-like"/>
</dbReference>
<name>A0A8J7IM96_9RHOB</name>
<dbReference type="SUPFAM" id="SSF55469">
    <property type="entry name" value="FMN-dependent nitroreductase-like"/>
    <property type="match status" value="1"/>
</dbReference>
<dbReference type="NCBIfam" id="NF047509">
    <property type="entry name" value="Rv3131_FMN_oxido"/>
    <property type="match status" value="1"/>
</dbReference>
<dbReference type="Gene3D" id="3.40.109.10">
    <property type="entry name" value="NADH Oxidase"/>
    <property type="match status" value="1"/>
</dbReference>
<comment type="caution">
    <text evidence="1">The sequence shown here is derived from an EMBL/GenBank/DDBJ whole genome shotgun (WGS) entry which is preliminary data.</text>
</comment>
<dbReference type="EMBL" id="JADCKQ010000003">
    <property type="protein sequence ID" value="MBI1493171.1"/>
    <property type="molecule type" value="Genomic_DNA"/>
</dbReference>
<proteinExistence type="predicted"/>
<dbReference type="AlphaFoldDB" id="A0A8J7IM96"/>
<evidence type="ECO:0000313" key="1">
    <source>
        <dbReference type="EMBL" id="MBI1493171.1"/>
    </source>
</evidence>
<evidence type="ECO:0000313" key="2">
    <source>
        <dbReference type="Proteomes" id="UP000640583"/>
    </source>
</evidence>
<dbReference type="RefSeq" id="WP_228848016.1">
    <property type="nucleotide sequence ID" value="NZ_JADCKQ010000003.1"/>
</dbReference>